<dbReference type="Proteomes" id="UP000677537">
    <property type="component" value="Unassembled WGS sequence"/>
</dbReference>
<dbReference type="NCBIfam" id="NF041061">
    <property type="entry name" value="DpdD"/>
    <property type="match status" value="1"/>
</dbReference>
<name>A0A940SAJ9_9PROT</name>
<proteinExistence type="predicted"/>
<evidence type="ECO:0000313" key="1">
    <source>
        <dbReference type="EMBL" id="MBP0496272.1"/>
    </source>
</evidence>
<comment type="caution">
    <text evidence="1">The sequence shown here is derived from an EMBL/GenBank/DDBJ whole genome shotgun (WGS) entry which is preliminary data.</text>
</comment>
<sequence>MIGVDAAGSALLVNGWKAAVGWDTAPAAQTAALDRIIVSASAPDFPGGILPWPRPGKRTVFYGVARRPEDWRRLRPLLVAFAGPTLTGFSGVPDRPNPKWGAAEAFLAKEGFAAVARLVPADDALVQEIAVRALERLCLLVLGNAAAAHRPPDATSRLLGRLAGALADGDRAAADALHARLRDENRLDSLNLRYLHVEICAAFRDWPAIAEMPELVDLAVSRRPAAVTAALLEALYAVRVEPAEASGEIEATLVSLAPLLRDLLADPLPSLGPGAARLADFARRAEPANGGAAPEPSAAAAEVRPEVAAGSLADDALANLIAAARSRSLDSLRAAVQAVDRLDAADRERLLSAAWARELWEETCWRAGRVVPPRNWIEWLDLLPRDGFVGSLDLARQGAAEWQVDRQVGDPASAAALADALLAVPEGIASERLAEALPVIIGWLRGDPEFPRPLLRPLYDATWTLLVLGVRRGQAELEASAALFDGLLSSGLPPGRYRELLSDALDMAGDPGRRSAYWLLGLVECSIEHPSPDDDTRREFWTTAVVRVDRFRAQLTALQQAALDRLAEALGIAVAPRVSEAVSARAGEGRLAGRRIAIYTLTESAGRQAAAALEALAPGVGVTVHADHVGTQALRAAAEGADIFVLVTWSAKHAATDFIRKFRPSTKPLLYASGRGATSILRALDEQLGPET</sequence>
<protein>
    <submittedName>
        <fullName evidence="1">Uncharacterized protein</fullName>
    </submittedName>
</protein>
<dbReference type="RefSeq" id="WP_209377066.1">
    <property type="nucleotide sequence ID" value="NZ_JAGIZA010000032.1"/>
</dbReference>
<dbReference type="EMBL" id="JAGIZA010000032">
    <property type="protein sequence ID" value="MBP0496272.1"/>
    <property type="molecule type" value="Genomic_DNA"/>
</dbReference>
<keyword evidence="2" id="KW-1185">Reference proteome</keyword>
<organism evidence="1 2">
    <name type="scientific">Roseomonas indoligenes</name>
    <dbReference type="NCBI Taxonomy" id="2820811"/>
    <lineage>
        <taxon>Bacteria</taxon>
        <taxon>Pseudomonadati</taxon>
        <taxon>Pseudomonadota</taxon>
        <taxon>Alphaproteobacteria</taxon>
        <taxon>Acetobacterales</taxon>
        <taxon>Roseomonadaceae</taxon>
        <taxon>Roseomonas</taxon>
    </lineage>
</organism>
<dbReference type="AlphaFoldDB" id="A0A940SAJ9"/>
<accession>A0A940SAJ9</accession>
<evidence type="ECO:0000313" key="2">
    <source>
        <dbReference type="Proteomes" id="UP000677537"/>
    </source>
</evidence>
<dbReference type="InterPro" id="IPR049807">
    <property type="entry name" value="DpdD-like"/>
</dbReference>
<gene>
    <name evidence="1" type="ORF">J5Y10_26040</name>
</gene>
<reference evidence="1" key="1">
    <citation type="submission" date="2021-03" db="EMBL/GenBank/DDBJ databases">
        <authorList>
            <person name="So Y."/>
        </authorList>
    </citation>
    <scope>NUCLEOTIDE SEQUENCE</scope>
    <source>
        <strain evidence="1">SG15</strain>
    </source>
</reference>